<protein>
    <submittedName>
        <fullName evidence="1">Uncharacterized protein</fullName>
    </submittedName>
</protein>
<evidence type="ECO:0000313" key="2">
    <source>
        <dbReference type="Proteomes" id="UP001638806"/>
    </source>
</evidence>
<accession>A0ACC4DWU9</accession>
<comment type="caution">
    <text evidence="1">The sequence shown here is derived from an EMBL/GenBank/DDBJ whole genome shotgun (WGS) entry which is preliminary data.</text>
</comment>
<organism evidence="1 2">
    <name type="scientific">Purpureocillium lilacinum</name>
    <name type="common">Paecilomyces lilacinus</name>
    <dbReference type="NCBI Taxonomy" id="33203"/>
    <lineage>
        <taxon>Eukaryota</taxon>
        <taxon>Fungi</taxon>
        <taxon>Dikarya</taxon>
        <taxon>Ascomycota</taxon>
        <taxon>Pezizomycotina</taxon>
        <taxon>Sordariomycetes</taxon>
        <taxon>Hypocreomycetidae</taxon>
        <taxon>Hypocreales</taxon>
        <taxon>Ophiocordycipitaceae</taxon>
        <taxon>Purpureocillium</taxon>
    </lineage>
</organism>
<sequence>MHAVFATTTTPVPHRSSPSRVEKTSPRKQRRQLAKRSSTRKRSGSLKQDKATREGDSSGNPAKSPFDDSHEENNDESGLEPFPAFDENAAPSRPEPTTHHGIDADEIERKVAAMLAATEALKPTAPQAKGTAASKVSRMVPSVLAKMSNAWDKLSSRPSTPEATEAAKIRKEGIRHNLGGVVASRSTPHILAPAGRVSIDSTELRRNEGANLNKRKVQKILGASVDCKLTSDSRKSLRTDQAVDVSGGEPTAPQAPSDLEIWRMFVEMGETGTQAQMGTQASNCPFDSEAGFEQNLEDRILNTQPAGSSTPRPGSPCKSANAPGTPRPGSPCESSDASDSKSAHLSGEESLASDVKVNLAEVAVRLGDDEARATIRQVDVKPSDFARGAASATGSTDRRVKSNVHNRIDAIKGEERQKKHPLRASKSWRILSRLFSGTSHWRTLSQTVMLTDESGFPSPRIPRRRCLPPEIVTDLCSVARRAFEVRTRSLSKARSLYETHESHALYEYQNDAPTFGWRLHFGPRQLDPERSTNCSDWRALEMAELG</sequence>
<gene>
    <name evidence="1" type="ORF">ACCO45_005949</name>
</gene>
<name>A0ACC4DWU9_PURLI</name>
<dbReference type="Proteomes" id="UP001638806">
    <property type="component" value="Unassembled WGS sequence"/>
</dbReference>
<evidence type="ECO:0000313" key="1">
    <source>
        <dbReference type="EMBL" id="KAL3960832.1"/>
    </source>
</evidence>
<reference evidence="1" key="1">
    <citation type="submission" date="2024-12" db="EMBL/GenBank/DDBJ databases">
        <title>Comparative genomics and development of molecular markers within Purpureocillium lilacinum and among Purpureocillium species.</title>
        <authorList>
            <person name="Yeh Z.-Y."/>
            <person name="Ni N.-T."/>
            <person name="Lo P.-H."/>
            <person name="Mushyakhwo K."/>
            <person name="Lin C.-F."/>
            <person name="Nai Y.-S."/>
        </authorList>
    </citation>
    <scope>NUCLEOTIDE SEQUENCE</scope>
    <source>
        <strain evidence="1">NCHU-NPUST-175</strain>
    </source>
</reference>
<dbReference type="EMBL" id="JBGNUJ010000004">
    <property type="protein sequence ID" value="KAL3960832.1"/>
    <property type="molecule type" value="Genomic_DNA"/>
</dbReference>
<proteinExistence type="predicted"/>
<keyword evidence="2" id="KW-1185">Reference proteome</keyword>